<gene>
    <name evidence="3" type="ORF">GCM10023094_44690</name>
</gene>
<feature type="region of interest" description="Disordered" evidence="1">
    <location>
        <begin position="1"/>
        <end position="30"/>
    </location>
</feature>
<dbReference type="Gene3D" id="3.40.630.30">
    <property type="match status" value="1"/>
</dbReference>
<dbReference type="SUPFAM" id="SSF55729">
    <property type="entry name" value="Acyl-CoA N-acyltransferases (Nat)"/>
    <property type="match status" value="1"/>
</dbReference>
<evidence type="ECO:0000313" key="3">
    <source>
        <dbReference type="EMBL" id="GAA4487011.1"/>
    </source>
</evidence>
<dbReference type="EMBL" id="BAABFB010000066">
    <property type="protein sequence ID" value="GAA4487011.1"/>
    <property type="molecule type" value="Genomic_DNA"/>
</dbReference>
<comment type="caution">
    <text evidence="3">The sequence shown here is derived from an EMBL/GenBank/DDBJ whole genome shotgun (WGS) entry which is preliminary data.</text>
</comment>
<dbReference type="InterPro" id="IPR000182">
    <property type="entry name" value="GNAT_dom"/>
</dbReference>
<proteinExistence type="predicted"/>
<evidence type="ECO:0000313" key="4">
    <source>
        <dbReference type="Proteomes" id="UP001501183"/>
    </source>
</evidence>
<feature type="domain" description="N-acetyltransferase" evidence="2">
    <location>
        <begin position="48"/>
        <end position="183"/>
    </location>
</feature>
<organism evidence="3 4">
    <name type="scientific">Rhodococcus olei</name>
    <dbReference type="NCBI Taxonomy" id="2161675"/>
    <lineage>
        <taxon>Bacteria</taxon>
        <taxon>Bacillati</taxon>
        <taxon>Actinomycetota</taxon>
        <taxon>Actinomycetes</taxon>
        <taxon>Mycobacteriales</taxon>
        <taxon>Nocardiaceae</taxon>
        <taxon>Rhodococcus</taxon>
    </lineage>
</organism>
<accession>A0ABP8PJF1</accession>
<dbReference type="RefSeq" id="WP_345350463.1">
    <property type="nucleotide sequence ID" value="NZ_BAABFB010000066.1"/>
</dbReference>
<dbReference type="Proteomes" id="UP001501183">
    <property type="component" value="Unassembled WGS sequence"/>
</dbReference>
<evidence type="ECO:0000256" key="1">
    <source>
        <dbReference type="SAM" id="MobiDB-lite"/>
    </source>
</evidence>
<dbReference type="Pfam" id="PF13302">
    <property type="entry name" value="Acetyltransf_3"/>
    <property type="match status" value="1"/>
</dbReference>
<keyword evidence="4" id="KW-1185">Reference proteome</keyword>
<protein>
    <recommendedName>
        <fullName evidence="2">N-acetyltransferase domain-containing protein</fullName>
    </recommendedName>
</protein>
<reference evidence="4" key="1">
    <citation type="journal article" date="2019" name="Int. J. Syst. Evol. Microbiol.">
        <title>The Global Catalogue of Microorganisms (GCM) 10K type strain sequencing project: providing services to taxonomists for standard genome sequencing and annotation.</title>
        <authorList>
            <consortium name="The Broad Institute Genomics Platform"/>
            <consortium name="The Broad Institute Genome Sequencing Center for Infectious Disease"/>
            <person name="Wu L."/>
            <person name="Ma J."/>
        </authorList>
    </citation>
    <scope>NUCLEOTIDE SEQUENCE [LARGE SCALE GENOMIC DNA]</scope>
    <source>
        <strain evidence="4">JCM 32206</strain>
    </source>
</reference>
<dbReference type="PANTHER" id="PTHR43610:SF1">
    <property type="entry name" value="N-ACETYLTRANSFERASE DOMAIN-CONTAINING PROTEIN"/>
    <property type="match status" value="1"/>
</dbReference>
<name>A0ABP8PJF1_9NOCA</name>
<dbReference type="PANTHER" id="PTHR43610">
    <property type="entry name" value="BLL6696 PROTEIN"/>
    <property type="match status" value="1"/>
</dbReference>
<sequence length="236" mass="26391">MPTTDPAPFPPVPDPRPLDSPWPQMSWPVPDGTALPGATVRLTRLDPVADADELFDALDHDRVWAHVPWRPADPASFAEFLRVRSAEPNWHQWTVRTVRPVGDVPAGAIVGTTSYLDVVPRDARLEIGMTLYTPAVWRTTVNPEAKLLLLRYAFETLSAGRVQLKTDVRNVRSQQAIARLGAQYEGTLRRSFRREDGTVRDSVLFSITAEDWPDVRDRLSRRLELSAGTGPARPGR</sequence>
<dbReference type="InterPro" id="IPR016181">
    <property type="entry name" value="Acyl_CoA_acyltransferase"/>
</dbReference>
<evidence type="ECO:0000259" key="2">
    <source>
        <dbReference type="Pfam" id="PF13302"/>
    </source>
</evidence>
<feature type="compositionally biased region" description="Pro residues" evidence="1">
    <location>
        <begin position="1"/>
        <end position="20"/>
    </location>
</feature>